<gene>
    <name evidence="1" type="ORF">L873DRAFT_467585</name>
</gene>
<dbReference type="OrthoDB" id="5474963at2759"/>
<reference evidence="1 2" key="1">
    <citation type="journal article" date="2018" name="Nat. Ecol. Evol.">
        <title>Pezizomycetes genomes reveal the molecular basis of ectomycorrhizal truffle lifestyle.</title>
        <authorList>
            <person name="Murat C."/>
            <person name="Payen T."/>
            <person name="Noel B."/>
            <person name="Kuo A."/>
            <person name="Morin E."/>
            <person name="Chen J."/>
            <person name="Kohler A."/>
            <person name="Krizsan K."/>
            <person name="Balestrini R."/>
            <person name="Da Silva C."/>
            <person name="Montanini B."/>
            <person name="Hainaut M."/>
            <person name="Levati E."/>
            <person name="Barry K.W."/>
            <person name="Belfiori B."/>
            <person name="Cichocki N."/>
            <person name="Clum A."/>
            <person name="Dockter R.B."/>
            <person name="Fauchery L."/>
            <person name="Guy J."/>
            <person name="Iotti M."/>
            <person name="Le Tacon F."/>
            <person name="Lindquist E.A."/>
            <person name="Lipzen A."/>
            <person name="Malagnac F."/>
            <person name="Mello A."/>
            <person name="Molinier V."/>
            <person name="Miyauchi S."/>
            <person name="Poulain J."/>
            <person name="Riccioni C."/>
            <person name="Rubini A."/>
            <person name="Sitrit Y."/>
            <person name="Splivallo R."/>
            <person name="Traeger S."/>
            <person name="Wang M."/>
            <person name="Zifcakova L."/>
            <person name="Wipf D."/>
            <person name="Zambonelli A."/>
            <person name="Paolocci F."/>
            <person name="Nowrousian M."/>
            <person name="Ottonello S."/>
            <person name="Baldrian P."/>
            <person name="Spatafora J.W."/>
            <person name="Henrissat B."/>
            <person name="Nagy L.G."/>
            <person name="Aury J.M."/>
            <person name="Wincker P."/>
            <person name="Grigoriev I.V."/>
            <person name="Bonfante P."/>
            <person name="Martin F.M."/>
        </authorList>
    </citation>
    <scope>NUCLEOTIDE SEQUENCE [LARGE SCALE GENOMIC DNA]</scope>
    <source>
        <strain evidence="1 2">120613-1</strain>
    </source>
</reference>
<dbReference type="AlphaFoldDB" id="A0A3N4IZS8"/>
<evidence type="ECO:0000313" key="1">
    <source>
        <dbReference type="EMBL" id="RPA90298.1"/>
    </source>
</evidence>
<keyword evidence="2" id="KW-1185">Reference proteome</keyword>
<evidence type="ECO:0000313" key="2">
    <source>
        <dbReference type="Proteomes" id="UP000276215"/>
    </source>
</evidence>
<protein>
    <submittedName>
        <fullName evidence="1">Uncharacterized protein</fullName>
    </submittedName>
</protein>
<dbReference type="STRING" id="1336337.A0A3N4IZS8"/>
<sequence>MAGLYDEDANDNYQPFTFTKNGLKNVRNNARQHLSSIFTNIAIPTFNLQDAMAASRKTQPPEIKVEGYEKQNEETLRLIDDFNVIIRDNSGVE</sequence>
<organism evidence="1 2">
    <name type="scientific">Choiromyces venosus 120613-1</name>
    <dbReference type="NCBI Taxonomy" id="1336337"/>
    <lineage>
        <taxon>Eukaryota</taxon>
        <taxon>Fungi</taxon>
        <taxon>Dikarya</taxon>
        <taxon>Ascomycota</taxon>
        <taxon>Pezizomycotina</taxon>
        <taxon>Pezizomycetes</taxon>
        <taxon>Pezizales</taxon>
        <taxon>Tuberaceae</taxon>
        <taxon>Choiromyces</taxon>
    </lineage>
</organism>
<proteinExistence type="predicted"/>
<dbReference type="EMBL" id="ML120531">
    <property type="protein sequence ID" value="RPA90298.1"/>
    <property type="molecule type" value="Genomic_DNA"/>
</dbReference>
<accession>A0A3N4IZS8</accession>
<name>A0A3N4IZS8_9PEZI</name>
<dbReference type="Proteomes" id="UP000276215">
    <property type="component" value="Unassembled WGS sequence"/>
</dbReference>